<dbReference type="Proteomes" id="UP000570361">
    <property type="component" value="Unassembled WGS sequence"/>
</dbReference>
<evidence type="ECO:0000256" key="1">
    <source>
        <dbReference type="ARBA" id="ARBA00004196"/>
    </source>
</evidence>
<comment type="subcellular location">
    <subcellularLocation>
        <location evidence="1">Cell envelope</location>
    </subcellularLocation>
</comment>
<dbReference type="Pfam" id="PF13407">
    <property type="entry name" value="Peripla_BP_4"/>
    <property type="match status" value="1"/>
</dbReference>
<organism evidence="5 6">
    <name type="scientific">Paenibacillus phyllosphaerae</name>
    <dbReference type="NCBI Taxonomy" id="274593"/>
    <lineage>
        <taxon>Bacteria</taxon>
        <taxon>Bacillati</taxon>
        <taxon>Bacillota</taxon>
        <taxon>Bacilli</taxon>
        <taxon>Bacillales</taxon>
        <taxon>Paenibacillaceae</taxon>
        <taxon>Paenibacillus</taxon>
    </lineage>
</organism>
<dbReference type="InterPro" id="IPR050555">
    <property type="entry name" value="Bact_Solute-Bind_Prot2"/>
</dbReference>
<protein>
    <submittedName>
        <fullName evidence="5">Ribose transport system substrate-binding protein</fullName>
    </submittedName>
</protein>
<dbReference type="RefSeq" id="WP_183596270.1">
    <property type="nucleotide sequence ID" value="NZ_JACHXK010000001.1"/>
</dbReference>
<evidence type="ECO:0000256" key="3">
    <source>
        <dbReference type="SAM" id="Phobius"/>
    </source>
</evidence>
<dbReference type="SUPFAM" id="SSF53822">
    <property type="entry name" value="Periplasmic binding protein-like I"/>
    <property type="match status" value="1"/>
</dbReference>
<evidence type="ECO:0000313" key="6">
    <source>
        <dbReference type="Proteomes" id="UP000570361"/>
    </source>
</evidence>
<proteinExistence type="inferred from homology"/>
<dbReference type="GO" id="GO:0030246">
    <property type="term" value="F:carbohydrate binding"/>
    <property type="evidence" value="ECO:0007669"/>
    <property type="project" value="TreeGrafter"/>
</dbReference>
<dbReference type="GO" id="GO:0030288">
    <property type="term" value="C:outer membrane-bounded periplasmic space"/>
    <property type="evidence" value="ECO:0007669"/>
    <property type="project" value="TreeGrafter"/>
</dbReference>
<dbReference type="AlphaFoldDB" id="A0A7W5ATL1"/>
<comment type="similarity">
    <text evidence="2">Belongs to the bacterial solute-binding protein 2 family.</text>
</comment>
<dbReference type="PANTHER" id="PTHR30036">
    <property type="entry name" value="D-XYLOSE-BINDING PERIPLASMIC PROTEIN"/>
    <property type="match status" value="1"/>
</dbReference>
<dbReference type="InterPro" id="IPR028082">
    <property type="entry name" value="Peripla_BP_I"/>
</dbReference>
<feature type="domain" description="Periplasmic binding protein" evidence="4">
    <location>
        <begin position="54"/>
        <end position="301"/>
    </location>
</feature>
<dbReference type="InterPro" id="IPR025997">
    <property type="entry name" value="SBP_2_dom"/>
</dbReference>
<evidence type="ECO:0000313" key="5">
    <source>
        <dbReference type="EMBL" id="MBB3108324.1"/>
    </source>
</evidence>
<accession>A0A7W5ATL1</accession>
<comment type="caution">
    <text evidence="5">The sequence shown here is derived from an EMBL/GenBank/DDBJ whole genome shotgun (WGS) entry which is preliminary data.</text>
</comment>
<keyword evidence="3" id="KW-0812">Transmembrane</keyword>
<evidence type="ECO:0000259" key="4">
    <source>
        <dbReference type="Pfam" id="PF13407"/>
    </source>
</evidence>
<evidence type="ECO:0000256" key="2">
    <source>
        <dbReference type="ARBA" id="ARBA00007639"/>
    </source>
</evidence>
<dbReference type="Gene3D" id="3.40.50.2300">
    <property type="match status" value="2"/>
</dbReference>
<feature type="transmembrane region" description="Helical" evidence="3">
    <location>
        <begin position="7"/>
        <end position="27"/>
    </location>
</feature>
<keyword evidence="3" id="KW-1133">Transmembrane helix</keyword>
<gene>
    <name evidence="5" type="ORF">FHS18_000352</name>
</gene>
<keyword evidence="6" id="KW-1185">Reference proteome</keyword>
<dbReference type="EMBL" id="JACHXK010000001">
    <property type="protein sequence ID" value="MBB3108324.1"/>
    <property type="molecule type" value="Genomic_DNA"/>
</dbReference>
<sequence>MRKSRLTVVFTVMVLVVFIYAFFYARFTGVADWALSSGEADKNVIVILKTSNVRSDFWQAVKGGIEAAAKEMVVNAEIQGPLAETDANAQIGLLEAAILRKPHAIVVAPINDYRMKDVLGRVREAGIQLVLIDNPIEIESPPVAISNDHLRAGRLAGETAISMNGGHPKAAIISDNVDVLASVQRKKGIEEALFGYTDGIYGTYYSLDSEERAYLIAKSLLSSGETPFNTFITLTESATLGTAKAIEEEGQAGKVKLIGFESSIEEIQLLEAGVLNATLVQRPFNMGYLALKSALKLESGRSVEPDTHIESTVVTRLNMYSPENQKLLFPFNENE</sequence>
<keyword evidence="3" id="KW-0472">Membrane</keyword>
<name>A0A7W5ATL1_9BACL</name>
<dbReference type="PANTHER" id="PTHR30036:SF7">
    <property type="entry name" value="ABC TRANSPORTER PERIPLASMIC-BINDING PROTEIN YPHF"/>
    <property type="match status" value="1"/>
</dbReference>
<reference evidence="5 6" key="1">
    <citation type="submission" date="2020-08" db="EMBL/GenBank/DDBJ databases">
        <title>Genomic Encyclopedia of Type Strains, Phase III (KMG-III): the genomes of soil and plant-associated and newly described type strains.</title>
        <authorList>
            <person name="Whitman W."/>
        </authorList>
    </citation>
    <scope>NUCLEOTIDE SEQUENCE [LARGE SCALE GENOMIC DNA]</scope>
    <source>
        <strain evidence="5 6">CECT 5862</strain>
    </source>
</reference>